<feature type="chain" id="PRO_5003841750" evidence="3">
    <location>
        <begin position="22"/>
        <end position="526"/>
    </location>
</feature>
<dbReference type="EMBL" id="AGNL01003108">
    <property type="protein sequence ID" value="EJK75149.1"/>
    <property type="molecule type" value="Genomic_DNA"/>
</dbReference>
<proteinExistence type="predicted"/>
<keyword evidence="5" id="KW-1185">Reference proteome</keyword>
<keyword evidence="2" id="KW-0812">Transmembrane</keyword>
<accession>K0TDF6</accession>
<comment type="caution">
    <text evidence="4">The sequence shown here is derived from an EMBL/GenBank/DDBJ whole genome shotgun (WGS) entry which is preliminary data.</text>
</comment>
<dbReference type="AlphaFoldDB" id="K0TDF6"/>
<evidence type="ECO:0000313" key="5">
    <source>
        <dbReference type="Proteomes" id="UP000266841"/>
    </source>
</evidence>
<feature type="transmembrane region" description="Helical" evidence="2">
    <location>
        <begin position="83"/>
        <end position="104"/>
    </location>
</feature>
<protein>
    <submittedName>
        <fullName evidence="4">Uncharacterized protein</fullName>
    </submittedName>
</protein>
<sequence length="526" mass="57205">MRVGIVASLLLSATVFNSASADEVCSNKTFPFIYQDINGNEVSGVQDQSGQCIFPSSACSSVAESGSGKTNCCRPAPYTTGYYYMFIAFALIMLPQFVFIPHFFHDIYKRHPEKLEGFKFDNAPPWLRSKLLAHIWNKGIWVGTTAFVVIPIFMKQSIQEQLTVSSRNVLQSAEAFLVPYKEIFQFVEDIVSIKINYALSSRNKSLANTLVHLGLAASLISGLGASAVAAILGVFPRVLQALTNPGLHNDLTLYPDCNIVEASQDSDDLIRPYWQIEVWKFLGTQVVSVLAGFMFGALEYDAYGWIMALGLGTLPLIWFTGLDNPIEPLILLAWGEFSVSYVTLALTILYLTSPLGSSIRDKTGVTLSLRKLMSSFGALFRAGFSEDVDESSDDIDAPLIQSDTAEDDSPLVIADDGEGDYGSMARPASGHGPGDSSAPIGIEGDGERSTTRELVVQGLSIMFLDVTVQLAKSLAVYLALLTDGATAYQLTALDSNLPTYGLAYSYGISFTIKVVQSDSCVLHKYF</sequence>
<feature type="transmembrane region" description="Helical" evidence="2">
    <location>
        <begin position="302"/>
        <end position="322"/>
    </location>
</feature>
<reference evidence="4 5" key="1">
    <citation type="journal article" date="2012" name="Genome Biol.">
        <title>Genome and low-iron response of an oceanic diatom adapted to chronic iron limitation.</title>
        <authorList>
            <person name="Lommer M."/>
            <person name="Specht M."/>
            <person name="Roy A.S."/>
            <person name="Kraemer L."/>
            <person name="Andreson R."/>
            <person name="Gutowska M.A."/>
            <person name="Wolf J."/>
            <person name="Bergner S.V."/>
            <person name="Schilhabel M.B."/>
            <person name="Klostermeier U.C."/>
            <person name="Beiko R.G."/>
            <person name="Rosenstiel P."/>
            <person name="Hippler M."/>
            <person name="Laroche J."/>
        </authorList>
    </citation>
    <scope>NUCLEOTIDE SEQUENCE [LARGE SCALE GENOMIC DNA]</scope>
    <source>
        <strain evidence="4 5">CCMP1005</strain>
    </source>
</reference>
<keyword evidence="2" id="KW-0472">Membrane</keyword>
<organism evidence="4 5">
    <name type="scientific">Thalassiosira oceanica</name>
    <name type="common">Marine diatom</name>
    <dbReference type="NCBI Taxonomy" id="159749"/>
    <lineage>
        <taxon>Eukaryota</taxon>
        <taxon>Sar</taxon>
        <taxon>Stramenopiles</taxon>
        <taxon>Ochrophyta</taxon>
        <taxon>Bacillariophyta</taxon>
        <taxon>Coscinodiscophyceae</taxon>
        <taxon>Thalassiosirophycidae</taxon>
        <taxon>Thalassiosirales</taxon>
        <taxon>Thalassiosiraceae</taxon>
        <taxon>Thalassiosira</taxon>
    </lineage>
</organism>
<feature type="transmembrane region" description="Helical" evidence="2">
    <location>
        <begin position="135"/>
        <end position="154"/>
    </location>
</feature>
<keyword evidence="3" id="KW-0732">Signal</keyword>
<feature type="signal peptide" evidence="3">
    <location>
        <begin position="1"/>
        <end position="21"/>
    </location>
</feature>
<evidence type="ECO:0000313" key="4">
    <source>
        <dbReference type="EMBL" id="EJK75149.1"/>
    </source>
</evidence>
<dbReference type="eggNOG" id="ENOG502SERK">
    <property type="taxonomic scope" value="Eukaryota"/>
</dbReference>
<evidence type="ECO:0000256" key="2">
    <source>
        <dbReference type="SAM" id="Phobius"/>
    </source>
</evidence>
<evidence type="ECO:0000256" key="3">
    <source>
        <dbReference type="SAM" id="SignalP"/>
    </source>
</evidence>
<feature type="region of interest" description="Disordered" evidence="1">
    <location>
        <begin position="423"/>
        <end position="445"/>
    </location>
</feature>
<evidence type="ECO:0000256" key="1">
    <source>
        <dbReference type="SAM" id="MobiDB-lite"/>
    </source>
</evidence>
<dbReference type="OrthoDB" id="437561at2759"/>
<name>K0TDF6_THAOC</name>
<dbReference type="Proteomes" id="UP000266841">
    <property type="component" value="Unassembled WGS sequence"/>
</dbReference>
<feature type="transmembrane region" description="Helical" evidence="2">
    <location>
        <begin position="329"/>
        <end position="351"/>
    </location>
</feature>
<feature type="transmembrane region" description="Helical" evidence="2">
    <location>
        <begin position="210"/>
        <end position="235"/>
    </location>
</feature>
<keyword evidence="2" id="KW-1133">Transmembrane helix</keyword>
<gene>
    <name evidence="4" type="ORF">THAOC_03136</name>
</gene>